<dbReference type="GO" id="GO:0005044">
    <property type="term" value="F:scavenger receptor activity"/>
    <property type="evidence" value="ECO:0007669"/>
    <property type="project" value="TreeGrafter"/>
</dbReference>
<comment type="caution">
    <text evidence="7">The sequence shown here is derived from an EMBL/GenBank/DDBJ whole genome shotgun (WGS) entry which is preliminary data.</text>
</comment>
<dbReference type="EMBL" id="CAAALY010026438">
    <property type="protein sequence ID" value="VEL15923.1"/>
    <property type="molecule type" value="Genomic_DNA"/>
</dbReference>
<dbReference type="GO" id="GO:0005737">
    <property type="term" value="C:cytoplasm"/>
    <property type="evidence" value="ECO:0007669"/>
    <property type="project" value="TreeGrafter"/>
</dbReference>
<reference evidence="7" key="1">
    <citation type="submission" date="2018-11" db="EMBL/GenBank/DDBJ databases">
        <authorList>
            <consortium name="Pathogen Informatics"/>
        </authorList>
    </citation>
    <scope>NUCLEOTIDE SEQUENCE</scope>
</reference>
<protein>
    <submittedName>
        <fullName evidence="7">Uncharacterized protein</fullName>
    </submittedName>
</protein>
<dbReference type="GO" id="GO:0016020">
    <property type="term" value="C:membrane"/>
    <property type="evidence" value="ECO:0007669"/>
    <property type="project" value="UniProtKB-SubCell"/>
</dbReference>
<evidence type="ECO:0000313" key="7">
    <source>
        <dbReference type="EMBL" id="VEL15923.1"/>
    </source>
</evidence>
<keyword evidence="3" id="KW-0812">Transmembrane</keyword>
<evidence type="ECO:0000256" key="3">
    <source>
        <dbReference type="ARBA" id="ARBA00022692"/>
    </source>
</evidence>
<dbReference type="Proteomes" id="UP000784294">
    <property type="component" value="Unassembled WGS sequence"/>
</dbReference>
<evidence type="ECO:0000256" key="2">
    <source>
        <dbReference type="ARBA" id="ARBA00010532"/>
    </source>
</evidence>
<dbReference type="AlphaFoldDB" id="A0A3S5B8C2"/>
<evidence type="ECO:0000313" key="8">
    <source>
        <dbReference type="Proteomes" id="UP000784294"/>
    </source>
</evidence>
<proteinExistence type="inferred from homology"/>
<dbReference type="OrthoDB" id="18585at2759"/>
<comment type="subcellular location">
    <subcellularLocation>
        <location evidence="1">Membrane</location>
    </subcellularLocation>
</comment>
<gene>
    <name evidence="7" type="ORF">PXEA_LOCUS9363</name>
</gene>
<dbReference type="Pfam" id="PF01130">
    <property type="entry name" value="CD36"/>
    <property type="match status" value="1"/>
</dbReference>
<evidence type="ECO:0000256" key="4">
    <source>
        <dbReference type="ARBA" id="ARBA00022989"/>
    </source>
</evidence>
<dbReference type="PRINTS" id="PR01609">
    <property type="entry name" value="CD36FAMILY"/>
</dbReference>
<name>A0A3S5B8C2_9PLAT</name>
<comment type="similarity">
    <text evidence="2">Belongs to the CD36 family.</text>
</comment>
<organism evidence="7 8">
    <name type="scientific">Protopolystoma xenopodis</name>
    <dbReference type="NCBI Taxonomy" id="117903"/>
    <lineage>
        <taxon>Eukaryota</taxon>
        <taxon>Metazoa</taxon>
        <taxon>Spiralia</taxon>
        <taxon>Lophotrochozoa</taxon>
        <taxon>Platyhelminthes</taxon>
        <taxon>Monogenea</taxon>
        <taxon>Polyopisthocotylea</taxon>
        <taxon>Polystomatidea</taxon>
        <taxon>Polystomatidae</taxon>
        <taxon>Protopolystoma</taxon>
    </lineage>
</organism>
<sequence length="322" mass="35941">MHSDSPLYEAWLDPPVPIFLQFYLFSLLNADGIKQGEKPVVKQLGPYTYEEKREKLNVFADPAKGEIYYTEQKLYQFRADLSNGTESDVLVQFNIAYITVANMLKNQSAIVDFIVETLESALREKVFVKLTVAELIWGYEDRLLAALANFGIRPFGNATKLGLFVGQNGSRAGEYVIDDGARSLAHLGKIMAFQNHSQLTWWASGPANQINGTDGTLFSPGLRLADRIYIFSPDICRSIHLEATETVRFLGLQTLRFLPPTSLFESPLLNPDNKGFCPTYPNCLKSGVLNLGPCLQGAPVIVSQPHFYQVAYFDLVTLGCIR</sequence>
<keyword evidence="6" id="KW-0325">Glycoprotein</keyword>
<evidence type="ECO:0000256" key="5">
    <source>
        <dbReference type="ARBA" id="ARBA00023136"/>
    </source>
</evidence>
<evidence type="ECO:0000256" key="6">
    <source>
        <dbReference type="ARBA" id="ARBA00023180"/>
    </source>
</evidence>
<keyword evidence="4" id="KW-1133">Transmembrane helix</keyword>
<dbReference type="PANTHER" id="PTHR11923">
    <property type="entry name" value="SCAVENGER RECEPTOR CLASS B TYPE-1 SR-B1"/>
    <property type="match status" value="1"/>
</dbReference>
<dbReference type="PANTHER" id="PTHR11923:SF51">
    <property type="entry name" value="LYSOSOME MEMBRANE PROTEIN 2"/>
    <property type="match status" value="1"/>
</dbReference>
<keyword evidence="5" id="KW-0472">Membrane</keyword>
<accession>A0A3S5B8C2</accession>
<evidence type="ECO:0000256" key="1">
    <source>
        <dbReference type="ARBA" id="ARBA00004370"/>
    </source>
</evidence>
<keyword evidence="8" id="KW-1185">Reference proteome</keyword>
<dbReference type="InterPro" id="IPR002159">
    <property type="entry name" value="CD36_fam"/>
</dbReference>